<dbReference type="InterPro" id="IPR003615">
    <property type="entry name" value="HNH_nuc"/>
</dbReference>
<reference evidence="3 4" key="1">
    <citation type="submission" date="2024-09" db="EMBL/GenBank/DDBJ databases">
        <authorList>
            <person name="Sun Q."/>
            <person name="Mori K."/>
        </authorList>
    </citation>
    <scope>NUCLEOTIDE SEQUENCE [LARGE SCALE GENOMIC DNA]</scope>
    <source>
        <strain evidence="3 4">CCM 7468</strain>
    </source>
</reference>
<dbReference type="SMART" id="SM00507">
    <property type="entry name" value="HNHc"/>
    <property type="match status" value="1"/>
</dbReference>
<name>A0ABV6IUH5_9PROT</name>
<accession>A0ABV6IUH5</accession>
<gene>
    <name evidence="3" type="ORF">ACFFIC_17185</name>
</gene>
<keyword evidence="3" id="KW-0378">Hydrolase</keyword>
<feature type="region of interest" description="Disordered" evidence="1">
    <location>
        <begin position="207"/>
        <end position="227"/>
    </location>
</feature>
<protein>
    <submittedName>
        <fullName evidence="3">HNH endonuclease</fullName>
    </submittedName>
</protein>
<evidence type="ECO:0000313" key="4">
    <source>
        <dbReference type="Proteomes" id="UP001589789"/>
    </source>
</evidence>
<dbReference type="CDD" id="cd00085">
    <property type="entry name" value="HNHc"/>
    <property type="match status" value="1"/>
</dbReference>
<feature type="compositionally biased region" description="Pro residues" evidence="1">
    <location>
        <begin position="211"/>
        <end position="221"/>
    </location>
</feature>
<proteinExistence type="predicted"/>
<comment type="caution">
    <text evidence="3">The sequence shown here is derived from an EMBL/GenBank/DDBJ whole genome shotgun (WGS) entry which is preliminary data.</text>
</comment>
<sequence length="227" mass="23963">MRYLPLPLSAHRSAWGVETAGVERQCRGAAADAPCRFCGAFAAGRQEVFHLDGDHMNHAPANLAAACSLCHLAQHLDVAARQRSVVLAWLPEVSQAAVFMLTRSAHLALLDADADPTLQVPPARGTDATVAAWRALKALLGREEQAKARLKTSDPGVLGAALLALTSGAYRGRANLLGSIRLVPTGRMLVSGEDIYPRLLRAWAGRAEPKAPGPLPAPTPAAPRRAA</sequence>
<evidence type="ECO:0000259" key="2">
    <source>
        <dbReference type="SMART" id="SM00507"/>
    </source>
</evidence>
<dbReference type="Proteomes" id="UP001589789">
    <property type="component" value="Unassembled WGS sequence"/>
</dbReference>
<evidence type="ECO:0000313" key="3">
    <source>
        <dbReference type="EMBL" id="MFC0387264.1"/>
    </source>
</evidence>
<keyword evidence="4" id="KW-1185">Reference proteome</keyword>
<dbReference type="RefSeq" id="WP_377052541.1">
    <property type="nucleotide sequence ID" value="NZ_JBHLVZ010000059.1"/>
</dbReference>
<keyword evidence="3" id="KW-0540">Nuclease</keyword>
<keyword evidence="3" id="KW-0255">Endonuclease</keyword>
<feature type="domain" description="HNH nuclease" evidence="2">
    <location>
        <begin position="24"/>
        <end position="72"/>
    </location>
</feature>
<evidence type="ECO:0000256" key="1">
    <source>
        <dbReference type="SAM" id="MobiDB-lite"/>
    </source>
</evidence>
<organism evidence="3 4">
    <name type="scientific">Muricoccus vinaceus</name>
    <dbReference type="NCBI Taxonomy" id="424704"/>
    <lineage>
        <taxon>Bacteria</taxon>
        <taxon>Pseudomonadati</taxon>
        <taxon>Pseudomonadota</taxon>
        <taxon>Alphaproteobacteria</taxon>
        <taxon>Acetobacterales</taxon>
        <taxon>Roseomonadaceae</taxon>
        <taxon>Muricoccus</taxon>
    </lineage>
</organism>
<dbReference type="GO" id="GO:0004519">
    <property type="term" value="F:endonuclease activity"/>
    <property type="evidence" value="ECO:0007669"/>
    <property type="project" value="UniProtKB-KW"/>
</dbReference>
<dbReference type="EMBL" id="JBHLVZ010000059">
    <property type="protein sequence ID" value="MFC0387264.1"/>
    <property type="molecule type" value="Genomic_DNA"/>
</dbReference>